<comment type="caution">
    <text evidence="5">The sequence shown here is derived from an EMBL/GenBank/DDBJ whole genome shotgun (WGS) entry which is preliminary data.</text>
</comment>
<name>A0A978UBJ4_ZIZJJ</name>
<evidence type="ECO:0000256" key="3">
    <source>
        <dbReference type="ARBA" id="ARBA00022963"/>
    </source>
</evidence>
<dbReference type="SUPFAM" id="SSF52266">
    <property type="entry name" value="SGNH hydrolase"/>
    <property type="match status" value="1"/>
</dbReference>
<dbReference type="EMBL" id="JAEACU010000012">
    <property type="protein sequence ID" value="KAH7512137.1"/>
    <property type="molecule type" value="Genomic_DNA"/>
</dbReference>
<dbReference type="InterPro" id="IPR001087">
    <property type="entry name" value="GDSL"/>
</dbReference>
<dbReference type="PANTHER" id="PTHR46020:SF32">
    <property type="entry name" value="GDSL ESTERASE_LIPASE"/>
    <property type="match status" value="1"/>
</dbReference>
<dbReference type="Proteomes" id="UP000813462">
    <property type="component" value="Unassembled WGS sequence"/>
</dbReference>
<dbReference type="AlphaFoldDB" id="A0A978UBJ4"/>
<dbReference type="GO" id="GO:0016788">
    <property type="term" value="F:hydrolase activity, acting on ester bonds"/>
    <property type="evidence" value="ECO:0007669"/>
    <property type="project" value="InterPro"/>
</dbReference>
<evidence type="ECO:0000256" key="4">
    <source>
        <dbReference type="ARBA" id="ARBA00023098"/>
    </source>
</evidence>
<proteinExistence type="inferred from homology"/>
<evidence type="ECO:0000313" key="5">
    <source>
        <dbReference type="EMBL" id="KAH7512137.1"/>
    </source>
</evidence>
<dbReference type="Pfam" id="PF00657">
    <property type="entry name" value="Lipase_GDSL"/>
    <property type="match status" value="2"/>
</dbReference>
<evidence type="ECO:0000256" key="1">
    <source>
        <dbReference type="ARBA" id="ARBA00008668"/>
    </source>
</evidence>
<dbReference type="InterPro" id="IPR036514">
    <property type="entry name" value="SGNH_hydro_sf"/>
</dbReference>
<evidence type="ECO:0000313" key="6">
    <source>
        <dbReference type="Proteomes" id="UP000813462"/>
    </source>
</evidence>
<protein>
    <recommendedName>
        <fullName evidence="7">GDSL esterase/lipase At5g03610-like</fullName>
    </recommendedName>
</protein>
<gene>
    <name evidence="5" type="ORF">FEM48_Zijuj12G0058600</name>
</gene>
<evidence type="ECO:0008006" key="7">
    <source>
        <dbReference type="Google" id="ProtNLM"/>
    </source>
</evidence>
<keyword evidence="3" id="KW-0442">Lipid degradation</keyword>
<keyword evidence="4" id="KW-0443">Lipid metabolism</keyword>
<reference evidence="5" key="1">
    <citation type="journal article" date="2021" name="Front. Plant Sci.">
        <title>Chromosome-Scale Genome Assembly for Chinese Sour Jujube and Insights Into Its Genome Evolution and Domestication Signature.</title>
        <authorList>
            <person name="Shen L.-Y."/>
            <person name="Luo H."/>
            <person name="Wang X.-L."/>
            <person name="Wang X.-M."/>
            <person name="Qiu X.-J."/>
            <person name="Liu H."/>
            <person name="Zhou S.-S."/>
            <person name="Jia K.-H."/>
            <person name="Nie S."/>
            <person name="Bao Y.-T."/>
            <person name="Zhang R.-G."/>
            <person name="Yun Q.-Z."/>
            <person name="Chai Y.-H."/>
            <person name="Lu J.-Y."/>
            <person name="Li Y."/>
            <person name="Zhao S.-W."/>
            <person name="Mao J.-F."/>
            <person name="Jia S.-G."/>
            <person name="Mao Y.-M."/>
        </authorList>
    </citation>
    <scope>NUCLEOTIDE SEQUENCE</scope>
    <source>
        <strain evidence="5">AT0</strain>
        <tissue evidence="5">Leaf</tissue>
    </source>
</reference>
<dbReference type="PANTHER" id="PTHR46020">
    <property type="entry name" value="OSJNBB0059K02.9 PROTEIN"/>
    <property type="match status" value="1"/>
</dbReference>
<evidence type="ECO:0000256" key="2">
    <source>
        <dbReference type="ARBA" id="ARBA00022801"/>
    </source>
</evidence>
<dbReference type="Gene3D" id="3.40.50.1110">
    <property type="entry name" value="SGNH hydrolase"/>
    <property type="match status" value="2"/>
</dbReference>
<dbReference type="GO" id="GO:0016042">
    <property type="term" value="P:lipid catabolic process"/>
    <property type="evidence" value="ECO:0007669"/>
    <property type="project" value="UniProtKB-KW"/>
</dbReference>
<comment type="similarity">
    <text evidence="1">Belongs to the 'GDSL' lipolytic enzyme family.</text>
</comment>
<sequence length="625" mass="69377">MVLSALGHYTNSLEGQQGVEASGHHHHRHHHHHLYSFRPTKLFVFGDSYSDTGNNRKSEASSWKYPYGITFPGKPSGRFSDGRVLTDFLAKFVGVRSPLPYQWRNVAKKYLKYGMNFAHGGTGVFNTLVTDPNMTVQIDLFQQLIKQCVYNLTDLHTSVALVTVAGNDYSAYIVKNGTAQGFPSFITSVVNQLYLNLKRIHSLGVNKIAVTALEPLGCLPRSTAITSFQQCNGTENTLVNLHNALLQQAVAKLNNETKDSAFLILDLYASFMTVFKNKGDGLGQQGGVKASSAHHRHGSSPVYSFRPTKLFVLGDSYSDTGNRRKSELNSWKYPFGITFPGKPTGRFSDGRVLTDYIAKFVGLRSPSPYQWRKVGASAKLVKYGMNLAHGGTGVFNTVFLGPNMTIQIDFLERLTNKYSVYTTRDLQSSIALVTVAGNDYLTYISRNGSAQGFPSLISSVVNQLTSNLKRIHKLGVKKIALTAMEPFGCLPWFTTKTSFKHCNETLNKLISLHNDLLHQAVAKLNNETHDSPFTILDLYASFTTVFKNKGDPLRGIKFENPLKPCCVGISSAYSCASVDQNGVKKYTLCDDRQSTFFWDAVHPSQEGWRAVFSALQPTLEQIFYA</sequence>
<accession>A0A978UBJ4</accession>
<organism evidence="5 6">
    <name type="scientific">Ziziphus jujuba var. spinosa</name>
    <dbReference type="NCBI Taxonomy" id="714518"/>
    <lineage>
        <taxon>Eukaryota</taxon>
        <taxon>Viridiplantae</taxon>
        <taxon>Streptophyta</taxon>
        <taxon>Embryophyta</taxon>
        <taxon>Tracheophyta</taxon>
        <taxon>Spermatophyta</taxon>
        <taxon>Magnoliopsida</taxon>
        <taxon>eudicotyledons</taxon>
        <taxon>Gunneridae</taxon>
        <taxon>Pentapetalae</taxon>
        <taxon>rosids</taxon>
        <taxon>fabids</taxon>
        <taxon>Rosales</taxon>
        <taxon>Rhamnaceae</taxon>
        <taxon>Paliureae</taxon>
        <taxon>Ziziphus</taxon>
    </lineage>
</organism>
<keyword evidence="2" id="KW-0378">Hydrolase</keyword>